<gene>
    <name evidence="1" type="ORF">ACJMK2_039532</name>
</gene>
<comment type="caution">
    <text evidence="1">The sequence shown here is derived from an EMBL/GenBank/DDBJ whole genome shotgun (WGS) entry which is preliminary data.</text>
</comment>
<sequence length="230" mass="26543">MSVSSSPKNQTYYNLEYQPEGSFKLKVKSLDYYISRSDILLQLTNETYEHDGKFIIETTSPAWDIIFRIPTGSPYNIYQAFLYGKGQLMTNSCEYDTNGTCKYSFTRKDDILTDWWNGCLSVCKIKYSLMKDNIELLAFVFDGVNTNPETWFVAEKLLRCINYRNIITNLSLTAAEAGDWFFKITDLTEQIIIFALHYGNQTDPTDRNLTAVIFNTTSKKLFTDSAIRNL</sequence>
<name>A0ABD3WCA9_SINWO</name>
<proteinExistence type="predicted"/>
<dbReference type="EMBL" id="JBJQND010000007">
    <property type="protein sequence ID" value="KAL3871539.1"/>
    <property type="molecule type" value="Genomic_DNA"/>
</dbReference>
<dbReference type="Proteomes" id="UP001634394">
    <property type="component" value="Unassembled WGS sequence"/>
</dbReference>
<reference evidence="1 2" key="1">
    <citation type="submission" date="2024-11" db="EMBL/GenBank/DDBJ databases">
        <title>Chromosome-level genome assembly of the freshwater bivalve Anodonta woodiana.</title>
        <authorList>
            <person name="Chen X."/>
        </authorList>
    </citation>
    <scope>NUCLEOTIDE SEQUENCE [LARGE SCALE GENOMIC DNA]</scope>
    <source>
        <strain evidence="1">MN2024</strain>
        <tissue evidence="1">Gills</tissue>
    </source>
</reference>
<organism evidence="1 2">
    <name type="scientific">Sinanodonta woodiana</name>
    <name type="common">Chinese pond mussel</name>
    <name type="synonym">Anodonta woodiana</name>
    <dbReference type="NCBI Taxonomy" id="1069815"/>
    <lineage>
        <taxon>Eukaryota</taxon>
        <taxon>Metazoa</taxon>
        <taxon>Spiralia</taxon>
        <taxon>Lophotrochozoa</taxon>
        <taxon>Mollusca</taxon>
        <taxon>Bivalvia</taxon>
        <taxon>Autobranchia</taxon>
        <taxon>Heteroconchia</taxon>
        <taxon>Palaeoheterodonta</taxon>
        <taxon>Unionida</taxon>
        <taxon>Unionoidea</taxon>
        <taxon>Unionidae</taxon>
        <taxon>Unioninae</taxon>
        <taxon>Sinanodonta</taxon>
    </lineage>
</organism>
<accession>A0ABD3WCA9</accession>
<keyword evidence="2" id="KW-1185">Reference proteome</keyword>
<protein>
    <submittedName>
        <fullName evidence="1">Uncharacterized protein</fullName>
    </submittedName>
</protein>
<dbReference type="AlphaFoldDB" id="A0ABD3WCA9"/>
<evidence type="ECO:0000313" key="1">
    <source>
        <dbReference type="EMBL" id="KAL3871539.1"/>
    </source>
</evidence>
<evidence type="ECO:0000313" key="2">
    <source>
        <dbReference type="Proteomes" id="UP001634394"/>
    </source>
</evidence>